<protein>
    <recommendedName>
        <fullName evidence="4 11">D-3-phosphoglycerate dehydrogenase</fullName>
        <ecNumber evidence="11">1.1.1.95</ecNumber>
    </recommendedName>
</protein>
<dbReference type="InterPro" id="IPR006236">
    <property type="entry name" value="PGDH"/>
</dbReference>
<evidence type="ECO:0000259" key="12">
    <source>
        <dbReference type="PROSITE" id="PS51671"/>
    </source>
</evidence>
<dbReference type="EMBL" id="DF977003">
    <property type="protein sequence ID" value="GAQ26104.1"/>
    <property type="molecule type" value="Genomic_DNA"/>
</dbReference>
<dbReference type="UniPathway" id="UPA00135">
    <property type="reaction ID" value="UER00196"/>
</dbReference>
<accession>A0A0U9I5W3</accession>
<dbReference type="SUPFAM" id="SSF52283">
    <property type="entry name" value="Formate/glycerate dehydrogenase catalytic domain-like"/>
    <property type="match status" value="1"/>
</dbReference>
<dbReference type="InterPro" id="IPR029009">
    <property type="entry name" value="ASB_dom_sf"/>
</dbReference>
<dbReference type="GO" id="GO:0006564">
    <property type="term" value="P:L-serine biosynthetic process"/>
    <property type="evidence" value="ECO:0007669"/>
    <property type="project" value="UniProtKB-UniRule"/>
</dbReference>
<dbReference type="Pfam" id="PF19304">
    <property type="entry name" value="PGDH_inter"/>
    <property type="match status" value="1"/>
</dbReference>
<comment type="pathway">
    <text evidence="2 11">Amino-acid biosynthesis; L-serine biosynthesis; L-serine from 3-phospho-D-glycerate: step 1/3.</text>
</comment>
<sequence>MRVLVSDDLAQEGIDILKKEFDVDVKTKLSEEELMEIIPNYDALVVRSATKVTKNIIEKSNLKVIGRAGVGVDNIDVDAATHKGILVVNAPEGNTIAASEHTIALLMSVARNIPAAVMSLKNKKWDRKSFVGIEVRGKTLGIVGLGRIGKDVAAKAIGLGMNILAYDPYIINNTLENTHIKVTDFETVLKNSDFITFHVPLTKATYHMIDKDQISIMKDKVILINCARGGIINEEALYEALVSGKVGACALDVFEHEPPLESPLIDLPNVVATPHLGASTAEAQINVAIEVANDIIRALKGELVKNAVNMITVRPEEYHEIKPFIELAEKMGSLYTQLKNGRISEVEMIYSGKVTKFDVKPITVAAIKGILTNMLEFPPNLVNAYLLAKERGIKISEKKVSEDQDAPGTITLQVTTDKGKSSISGTVFEKDEIRITAIDDYKIDLIPRGYALMSFHKDRPGIVGQVGSLLGNNDINIAYMQLGRKSFRGEALMVLGIDEEVPEHVLNEIRKIEDVSDALFIKF</sequence>
<dbReference type="OrthoDB" id="9805416at2"/>
<dbReference type="InterPro" id="IPR029752">
    <property type="entry name" value="D-isomer_DH_CS1"/>
</dbReference>
<dbReference type="InterPro" id="IPR045626">
    <property type="entry name" value="PGDH_ASB_dom"/>
</dbReference>
<evidence type="ECO:0000256" key="6">
    <source>
        <dbReference type="ARBA" id="ARBA00023002"/>
    </source>
</evidence>
<dbReference type="FunFam" id="3.30.70.260:FF:000008">
    <property type="entry name" value="D-3-phosphoglycerate dehydrogenase, chloroplastic"/>
    <property type="match status" value="1"/>
</dbReference>
<dbReference type="GO" id="GO:0004617">
    <property type="term" value="F:phosphoglycerate dehydrogenase activity"/>
    <property type="evidence" value="ECO:0007669"/>
    <property type="project" value="UniProtKB-UniRule"/>
</dbReference>
<evidence type="ECO:0000256" key="7">
    <source>
        <dbReference type="ARBA" id="ARBA00023027"/>
    </source>
</evidence>
<dbReference type="FunFam" id="3.40.50.720:FF:000021">
    <property type="entry name" value="D-3-phosphoglycerate dehydrogenase"/>
    <property type="match status" value="1"/>
</dbReference>
<dbReference type="SUPFAM" id="SSF143548">
    <property type="entry name" value="Serine metabolism enzymes domain"/>
    <property type="match status" value="1"/>
</dbReference>
<keyword evidence="14" id="KW-1185">Reference proteome</keyword>
<dbReference type="CDD" id="cd04902">
    <property type="entry name" value="ACT_3PGDH-xct"/>
    <property type="match status" value="1"/>
</dbReference>
<dbReference type="PROSITE" id="PS00065">
    <property type="entry name" value="D_2_HYDROXYACID_DH_1"/>
    <property type="match status" value="1"/>
</dbReference>
<organism evidence="13">
    <name type="scientific">Tepidanaerobacter syntrophicus</name>
    <dbReference type="NCBI Taxonomy" id="224999"/>
    <lineage>
        <taxon>Bacteria</taxon>
        <taxon>Bacillati</taxon>
        <taxon>Bacillota</taxon>
        <taxon>Clostridia</taxon>
        <taxon>Thermosediminibacterales</taxon>
        <taxon>Tepidanaerobacteraceae</taxon>
        <taxon>Tepidanaerobacter</taxon>
    </lineage>
</organism>
<dbReference type="InterPro" id="IPR002912">
    <property type="entry name" value="ACT_dom"/>
</dbReference>
<dbReference type="InterPro" id="IPR029753">
    <property type="entry name" value="D-isomer_DH_CS"/>
</dbReference>
<evidence type="ECO:0000313" key="13">
    <source>
        <dbReference type="EMBL" id="GAQ26104.1"/>
    </source>
</evidence>
<dbReference type="PROSITE" id="PS00671">
    <property type="entry name" value="D_2_HYDROXYACID_DH_3"/>
    <property type="match status" value="1"/>
</dbReference>
<evidence type="ECO:0000313" key="14">
    <source>
        <dbReference type="Proteomes" id="UP000062160"/>
    </source>
</evidence>
<dbReference type="Pfam" id="PF00389">
    <property type="entry name" value="2-Hacid_dh"/>
    <property type="match status" value="1"/>
</dbReference>
<dbReference type="GO" id="GO:0051287">
    <property type="term" value="F:NAD binding"/>
    <property type="evidence" value="ECO:0007669"/>
    <property type="project" value="UniProtKB-UniRule"/>
</dbReference>
<dbReference type="Gene3D" id="3.30.1330.90">
    <property type="entry name" value="D-3-phosphoglycerate dehydrogenase, domain 3"/>
    <property type="match status" value="1"/>
</dbReference>
<comment type="function">
    <text evidence="1">Catalyzes the reversible oxidation of 3-phospho-D-glycerate to 3-phosphonooxypyruvate, the first step of the phosphorylated L-serine biosynthesis pathway. Also catalyzes the reversible oxidation of 2-hydroxyglutarate to 2-oxoglutarate.</text>
</comment>
<dbReference type="RefSeq" id="WP_059033887.1">
    <property type="nucleotide sequence ID" value="NZ_BSDW01000001.1"/>
</dbReference>
<evidence type="ECO:0000256" key="10">
    <source>
        <dbReference type="ARBA" id="ARBA00048731"/>
    </source>
</evidence>
<keyword evidence="6 11" id="KW-0560">Oxidoreductase</keyword>
<dbReference type="InterPro" id="IPR045865">
    <property type="entry name" value="ACT-like_dom_sf"/>
</dbReference>
<evidence type="ECO:0000256" key="8">
    <source>
        <dbReference type="ARBA" id="ARBA00023299"/>
    </source>
</evidence>
<comment type="catalytic activity">
    <reaction evidence="9">
        <text>(R)-2-hydroxyglutarate + NAD(+) = 2-oxoglutarate + NADH + H(+)</text>
        <dbReference type="Rhea" id="RHEA:49612"/>
        <dbReference type="ChEBI" id="CHEBI:15378"/>
        <dbReference type="ChEBI" id="CHEBI:15801"/>
        <dbReference type="ChEBI" id="CHEBI:16810"/>
        <dbReference type="ChEBI" id="CHEBI:57540"/>
        <dbReference type="ChEBI" id="CHEBI:57945"/>
        <dbReference type="EC" id="1.1.1.399"/>
    </reaction>
</comment>
<evidence type="ECO:0000256" key="4">
    <source>
        <dbReference type="ARBA" id="ARBA00021582"/>
    </source>
</evidence>
<dbReference type="InterPro" id="IPR036291">
    <property type="entry name" value="NAD(P)-bd_dom_sf"/>
</dbReference>
<dbReference type="Pfam" id="PF01842">
    <property type="entry name" value="ACT"/>
    <property type="match status" value="1"/>
</dbReference>
<evidence type="ECO:0000256" key="9">
    <source>
        <dbReference type="ARBA" id="ARBA00048126"/>
    </source>
</evidence>
<comment type="similarity">
    <text evidence="3 11">Belongs to the D-isomer specific 2-hydroxyacid dehydrogenase family.</text>
</comment>
<evidence type="ECO:0000256" key="3">
    <source>
        <dbReference type="ARBA" id="ARBA00005854"/>
    </source>
</evidence>
<dbReference type="PROSITE" id="PS00670">
    <property type="entry name" value="D_2_HYDROXYACID_DH_2"/>
    <property type="match status" value="1"/>
</dbReference>
<dbReference type="Proteomes" id="UP000062160">
    <property type="component" value="Unassembled WGS sequence"/>
</dbReference>
<feature type="domain" description="ACT" evidence="12">
    <location>
        <begin position="451"/>
        <end position="523"/>
    </location>
</feature>
<dbReference type="InterPro" id="IPR006140">
    <property type="entry name" value="D-isomer_DH_NAD-bd"/>
</dbReference>
<name>A0A0U9I5W3_9FIRM</name>
<dbReference type="SUPFAM" id="SSF51735">
    <property type="entry name" value="NAD(P)-binding Rossmann-fold domains"/>
    <property type="match status" value="1"/>
</dbReference>
<dbReference type="Gene3D" id="3.30.70.260">
    <property type="match status" value="1"/>
</dbReference>
<keyword evidence="8 11" id="KW-0718">Serine biosynthesis</keyword>
<evidence type="ECO:0000256" key="11">
    <source>
        <dbReference type="RuleBase" id="RU363003"/>
    </source>
</evidence>
<dbReference type="PANTHER" id="PTHR42789">
    <property type="entry name" value="D-ISOMER SPECIFIC 2-HYDROXYACID DEHYDROGENASE FAMILY PROTEIN (AFU_ORTHOLOGUE AFUA_6G10090)"/>
    <property type="match status" value="1"/>
</dbReference>
<dbReference type="InterPro" id="IPR006139">
    <property type="entry name" value="D-isomer_2_OHA_DH_cat_dom"/>
</dbReference>
<dbReference type="NCBIfam" id="TIGR01327">
    <property type="entry name" value="PGDH"/>
    <property type="match status" value="1"/>
</dbReference>
<dbReference type="EC" id="1.1.1.95" evidence="11"/>
<evidence type="ECO:0000256" key="5">
    <source>
        <dbReference type="ARBA" id="ARBA00022605"/>
    </source>
</evidence>
<dbReference type="SUPFAM" id="SSF55021">
    <property type="entry name" value="ACT-like"/>
    <property type="match status" value="1"/>
</dbReference>
<keyword evidence="5 11" id="KW-0028">Amino-acid biosynthesis</keyword>
<dbReference type="Gene3D" id="3.40.50.720">
    <property type="entry name" value="NAD(P)-binding Rossmann-like Domain"/>
    <property type="match status" value="2"/>
</dbReference>
<reference evidence="13" key="1">
    <citation type="journal article" date="2016" name="Genome Announc.">
        <title>Draft Genome Sequence of the Syntrophic Lactate-Degrading Bacterium Tepidanaerobacter syntrophicus JLT.</title>
        <authorList>
            <person name="Matsuura N."/>
            <person name="Ohashi A."/>
            <person name="Tourlousse D.M."/>
            <person name="Sekiguchi Y."/>
        </authorList>
    </citation>
    <scope>NUCLEOTIDE SEQUENCE [LARGE SCALE GENOMIC DNA]</scope>
    <source>
        <strain evidence="13">JL</strain>
    </source>
</reference>
<dbReference type="InterPro" id="IPR050857">
    <property type="entry name" value="D-2-hydroxyacid_DH"/>
</dbReference>
<gene>
    <name evidence="13" type="ORF">TSYNT_9363</name>
</gene>
<comment type="catalytic activity">
    <reaction evidence="10 11">
        <text>(2R)-3-phosphoglycerate + NAD(+) = 3-phosphooxypyruvate + NADH + H(+)</text>
        <dbReference type="Rhea" id="RHEA:12641"/>
        <dbReference type="ChEBI" id="CHEBI:15378"/>
        <dbReference type="ChEBI" id="CHEBI:18110"/>
        <dbReference type="ChEBI" id="CHEBI:57540"/>
        <dbReference type="ChEBI" id="CHEBI:57945"/>
        <dbReference type="ChEBI" id="CHEBI:58272"/>
        <dbReference type="EC" id="1.1.1.95"/>
    </reaction>
</comment>
<evidence type="ECO:0000256" key="2">
    <source>
        <dbReference type="ARBA" id="ARBA00005216"/>
    </source>
</evidence>
<dbReference type="Pfam" id="PF02826">
    <property type="entry name" value="2-Hacid_dh_C"/>
    <property type="match status" value="1"/>
</dbReference>
<dbReference type="PROSITE" id="PS51671">
    <property type="entry name" value="ACT"/>
    <property type="match status" value="1"/>
</dbReference>
<proteinExistence type="inferred from homology"/>
<dbReference type="CDD" id="cd12173">
    <property type="entry name" value="PGDH_4"/>
    <property type="match status" value="1"/>
</dbReference>
<dbReference type="STRING" id="224999.GCA_001485475_02143"/>
<keyword evidence="7 11" id="KW-0520">NAD</keyword>
<dbReference type="FunFam" id="3.30.1330.90:FF:000003">
    <property type="entry name" value="D-3-phosphoglycerate dehydrogenase"/>
    <property type="match status" value="1"/>
</dbReference>
<dbReference type="AlphaFoldDB" id="A0A0U9I5W3"/>
<evidence type="ECO:0000256" key="1">
    <source>
        <dbReference type="ARBA" id="ARBA00003800"/>
    </source>
</evidence>
<dbReference type="PANTHER" id="PTHR42789:SF1">
    <property type="entry name" value="D-ISOMER SPECIFIC 2-HYDROXYACID DEHYDROGENASE FAMILY PROTEIN (AFU_ORTHOLOGUE AFUA_6G10090)"/>
    <property type="match status" value="1"/>
</dbReference>